<dbReference type="EMBL" id="CAJOBE010005382">
    <property type="protein sequence ID" value="CAF3970869.1"/>
    <property type="molecule type" value="Genomic_DNA"/>
</dbReference>
<evidence type="ECO:0000313" key="8">
    <source>
        <dbReference type="EMBL" id="CAF3978629.1"/>
    </source>
</evidence>
<accession>A0A814MCW8</accession>
<dbReference type="Proteomes" id="UP000663874">
    <property type="component" value="Unassembled WGS sequence"/>
</dbReference>
<dbReference type="PANTHER" id="PTHR45641:SF1">
    <property type="entry name" value="AAA+ ATPASE DOMAIN-CONTAINING PROTEIN"/>
    <property type="match status" value="1"/>
</dbReference>
<evidence type="ECO:0000256" key="2">
    <source>
        <dbReference type="ARBA" id="ARBA00022803"/>
    </source>
</evidence>
<dbReference type="PROSITE" id="PS50293">
    <property type="entry name" value="TPR_REGION"/>
    <property type="match status" value="1"/>
</dbReference>
<gene>
    <name evidence="7" type="ORF">FNK824_LOCUS24323</name>
    <name evidence="9" type="ORF">JBS370_LOCUS27028</name>
    <name evidence="8" type="ORF">OTI717_LOCUS27828</name>
    <name evidence="5" type="ORF">RFH988_LOCUS18114</name>
    <name evidence="6" type="ORF">SEV965_LOCUS22849</name>
    <name evidence="4" type="ORF">ZHD862_LOCUS14200</name>
</gene>
<evidence type="ECO:0000313" key="4">
    <source>
        <dbReference type="EMBL" id="CAF1034121.1"/>
    </source>
</evidence>
<dbReference type="Proteomes" id="UP000663823">
    <property type="component" value="Unassembled WGS sequence"/>
</dbReference>
<organism evidence="5 10">
    <name type="scientific">Rotaria sordida</name>
    <dbReference type="NCBI Taxonomy" id="392033"/>
    <lineage>
        <taxon>Eukaryota</taxon>
        <taxon>Metazoa</taxon>
        <taxon>Spiralia</taxon>
        <taxon>Gnathifera</taxon>
        <taxon>Rotifera</taxon>
        <taxon>Eurotatoria</taxon>
        <taxon>Bdelloidea</taxon>
        <taxon>Philodinida</taxon>
        <taxon>Philodinidae</taxon>
        <taxon>Rotaria</taxon>
    </lineage>
</organism>
<protein>
    <recommendedName>
        <fullName evidence="11">Tetratricopeptide repeat protein</fullName>
    </recommendedName>
</protein>
<evidence type="ECO:0000313" key="7">
    <source>
        <dbReference type="EMBL" id="CAF3970869.1"/>
    </source>
</evidence>
<dbReference type="InterPro" id="IPR019734">
    <property type="entry name" value="TPR_rpt"/>
</dbReference>
<dbReference type="OrthoDB" id="626167at2759"/>
<evidence type="ECO:0000313" key="6">
    <source>
        <dbReference type="EMBL" id="CAF1233845.1"/>
    </source>
</evidence>
<dbReference type="AlphaFoldDB" id="A0A814MCW8"/>
<dbReference type="EMBL" id="CAJNOT010000609">
    <property type="protein sequence ID" value="CAF1034121.1"/>
    <property type="molecule type" value="Genomic_DNA"/>
</dbReference>
<feature type="repeat" description="TPR" evidence="3">
    <location>
        <begin position="30"/>
        <end position="63"/>
    </location>
</feature>
<evidence type="ECO:0000256" key="1">
    <source>
        <dbReference type="ARBA" id="ARBA00022737"/>
    </source>
</evidence>
<dbReference type="Gene3D" id="1.25.40.10">
    <property type="entry name" value="Tetratricopeptide repeat domain"/>
    <property type="match status" value="1"/>
</dbReference>
<dbReference type="PANTHER" id="PTHR45641">
    <property type="entry name" value="TETRATRICOPEPTIDE REPEAT PROTEIN (AFU_ORTHOLOGUE AFUA_6G03870)"/>
    <property type="match status" value="1"/>
</dbReference>
<dbReference type="Proteomes" id="UP000663889">
    <property type="component" value="Unassembled WGS sequence"/>
</dbReference>
<keyword evidence="1" id="KW-0677">Repeat</keyword>
<name>A0A814MCW8_9BILA</name>
<dbReference type="EMBL" id="CAJNOO010001001">
    <property type="protein sequence ID" value="CAF1077648.1"/>
    <property type="molecule type" value="Genomic_DNA"/>
</dbReference>
<keyword evidence="2 3" id="KW-0802">TPR repeat</keyword>
<evidence type="ECO:0000313" key="10">
    <source>
        <dbReference type="Proteomes" id="UP000663882"/>
    </source>
</evidence>
<dbReference type="Proteomes" id="UP000663882">
    <property type="component" value="Unassembled WGS sequence"/>
</dbReference>
<dbReference type="Pfam" id="PF13374">
    <property type="entry name" value="TPR_10"/>
    <property type="match status" value="1"/>
</dbReference>
<dbReference type="SMART" id="SM00028">
    <property type="entry name" value="TPR"/>
    <property type="match status" value="2"/>
</dbReference>
<proteinExistence type="predicted"/>
<dbReference type="Proteomes" id="UP000663864">
    <property type="component" value="Unassembled WGS sequence"/>
</dbReference>
<dbReference type="InterPro" id="IPR011990">
    <property type="entry name" value="TPR-like_helical_dom_sf"/>
</dbReference>
<evidence type="ECO:0000256" key="3">
    <source>
        <dbReference type="PROSITE-ProRule" id="PRU00339"/>
    </source>
</evidence>
<sequence>MKDYSRSLVHYETALQIAEKSFPFEDPFVAIIYSNMGKIYYRMKDYSRALSYYQKTIESGQKAIPSDYISIDESYYAIAKTLYHLQRYKEAIEYAKQTYHIRRNILGSQHPNVIEIKEYIHQIKKKKLELTSNPITS</sequence>
<reference evidence="5" key="1">
    <citation type="submission" date="2021-02" db="EMBL/GenBank/DDBJ databases">
        <authorList>
            <person name="Nowell W R."/>
        </authorList>
    </citation>
    <scope>NUCLEOTIDE SEQUENCE</scope>
</reference>
<evidence type="ECO:0000313" key="5">
    <source>
        <dbReference type="EMBL" id="CAF1077648.1"/>
    </source>
</evidence>
<dbReference type="EMBL" id="CAJNOU010001644">
    <property type="protein sequence ID" value="CAF1233845.1"/>
    <property type="molecule type" value="Genomic_DNA"/>
</dbReference>
<evidence type="ECO:0000313" key="9">
    <source>
        <dbReference type="EMBL" id="CAF4014363.1"/>
    </source>
</evidence>
<dbReference type="Proteomes" id="UP000663836">
    <property type="component" value="Unassembled WGS sequence"/>
</dbReference>
<dbReference type="EMBL" id="CAJOAX010006371">
    <property type="protein sequence ID" value="CAF3978629.1"/>
    <property type="molecule type" value="Genomic_DNA"/>
</dbReference>
<dbReference type="Pfam" id="PF13424">
    <property type="entry name" value="TPR_12"/>
    <property type="match status" value="1"/>
</dbReference>
<dbReference type="PROSITE" id="PS50005">
    <property type="entry name" value="TPR"/>
    <property type="match status" value="1"/>
</dbReference>
<comment type="caution">
    <text evidence="5">The sequence shown here is derived from an EMBL/GenBank/DDBJ whole genome shotgun (WGS) entry which is preliminary data.</text>
</comment>
<dbReference type="SUPFAM" id="SSF48452">
    <property type="entry name" value="TPR-like"/>
    <property type="match status" value="1"/>
</dbReference>
<dbReference type="EMBL" id="CAJOBD010004949">
    <property type="protein sequence ID" value="CAF4014363.1"/>
    <property type="molecule type" value="Genomic_DNA"/>
</dbReference>
<evidence type="ECO:0008006" key="11">
    <source>
        <dbReference type="Google" id="ProtNLM"/>
    </source>
</evidence>